<name>A0A1Z4BQR1_9FLAO</name>
<protein>
    <recommendedName>
        <fullName evidence="3">DUF1444 domain-containing protein</fullName>
    </recommendedName>
</protein>
<dbReference type="Pfam" id="PF07285">
    <property type="entry name" value="DUF1444"/>
    <property type="match status" value="1"/>
</dbReference>
<sequence>MDGKDDFINEYIKETQKDYTNLYIKELKRRFPHIEIASAVPLEIVTSLPDEEEEVKLYLHNSYKEYVGAPERLNEIMERYMKPLDDIYTQNNDFVVTVDNIFPIIRNKKYLSQLEALSKKAVYESYNSELFIFYVIDKGHSTQSLSLSDFESLEISIDKLREIAVANLLHNIKIEAVSNGNLTYLSVDDYYESSLILVEDIWTKENFSVQGDIVIAIPSYGTLFVTGSEYTKGLEILDKNIQEVFKQNMHLISDKKFVFRNGKFEVFL</sequence>
<accession>A0A1Z4BQR1</accession>
<evidence type="ECO:0000313" key="1">
    <source>
        <dbReference type="EMBL" id="ASF43637.1"/>
    </source>
</evidence>
<dbReference type="KEGG" id="capn:CBG49_11415"/>
<dbReference type="AlphaFoldDB" id="A0A1Z4BQR1"/>
<proteinExistence type="predicted"/>
<gene>
    <name evidence="1" type="ORF">CBG49_11415</name>
</gene>
<dbReference type="Proteomes" id="UP000197007">
    <property type="component" value="Chromosome"/>
</dbReference>
<evidence type="ECO:0008006" key="3">
    <source>
        <dbReference type="Google" id="ProtNLM"/>
    </source>
</evidence>
<organism evidence="1 2">
    <name type="scientific">Capnocytophaga endodontalis</name>
    <dbReference type="NCBI Taxonomy" id="2708117"/>
    <lineage>
        <taxon>Bacteria</taxon>
        <taxon>Pseudomonadati</taxon>
        <taxon>Bacteroidota</taxon>
        <taxon>Flavobacteriia</taxon>
        <taxon>Flavobacteriales</taxon>
        <taxon>Flavobacteriaceae</taxon>
        <taxon>Capnocytophaga</taxon>
    </lineage>
</organism>
<evidence type="ECO:0000313" key="2">
    <source>
        <dbReference type="Proteomes" id="UP000197007"/>
    </source>
</evidence>
<dbReference type="EMBL" id="CP022022">
    <property type="protein sequence ID" value="ASF43637.1"/>
    <property type="molecule type" value="Genomic_DNA"/>
</dbReference>
<dbReference type="InterPro" id="IPR010838">
    <property type="entry name" value="DUF1444"/>
</dbReference>
<reference evidence="2" key="1">
    <citation type="submission" date="2017-06" db="EMBL/GenBank/DDBJ databases">
        <title>Complete genome sequence of Capnocytophaga sp. KCOM 1579 (=ChDC OS43) isolated from a human refractory periapical abscess lesion.</title>
        <authorList>
            <person name="Kook J.-K."/>
            <person name="Park S.-N."/>
            <person name="Lim Y.K."/>
            <person name="Roh H."/>
        </authorList>
    </citation>
    <scope>NUCLEOTIDE SEQUENCE [LARGE SCALE GENOMIC DNA]</scope>
    <source>
        <strain evidence="2">ChDC OS43</strain>
    </source>
</reference>
<keyword evidence="2" id="KW-1185">Reference proteome</keyword>
<dbReference type="RefSeq" id="WP_088594567.1">
    <property type="nucleotide sequence ID" value="NZ_CP022022.1"/>
</dbReference>